<reference evidence="2 4" key="1">
    <citation type="journal article" date="2008" name="Science">
        <title>The Physcomitrella genome reveals evolutionary insights into the conquest of land by plants.</title>
        <authorList>
            <person name="Rensing S."/>
            <person name="Lang D."/>
            <person name="Zimmer A."/>
            <person name="Terry A."/>
            <person name="Salamov A."/>
            <person name="Shapiro H."/>
            <person name="Nishiyama T."/>
            <person name="Perroud P.-F."/>
            <person name="Lindquist E."/>
            <person name="Kamisugi Y."/>
            <person name="Tanahashi T."/>
            <person name="Sakakibara K."/>
            <person name="Fujita T."/>
            <person name="Oishi K."/>
            <person name="Shin-I T."/>
            <person name="Kuroki Y."/>
            <person name="Toyoda A."/>
            <person name="Suzuki Y."/>
            <person name="Hashimoto A."/>
            <person name="Yamaguchi K."/>
            <person name="Sugano A."/>
            <person name="Kohara Y."/>
            <person name="Fujiyama A."/>
            <person name="Anterola A."/>
            <person name="Aoki S."/>
            <person name="Ashton N."/>
            <person name="Barbazuk W.B."/>
            <person name="Barker E."/>
            <person name="Bennetzen J."/>
            <person name="Bezanilla M."/>
            <person name="Blankenship R."/>
            <person name="Cho S.H."/>
            <person name="Dutcher S."/>
            <person name="Estelle M."/>
            <person name="Fawcett J.A."/>
            <person name="Gundlach H."/>
            <person name="Hanada K."/>
            <person name="Heyl A."/>
            <person name="Hicks K.A."/>
            <person name="Hugh J."/>
            <person name="Lohr M."/>
            <person name="Mayer K."/>
            <person name="Melkozernov A."/>
            <person name="Murata T."/>
            <person name="Nelson D."/>
            <person name="Pils B."/>
            <person name="Prigge M."/>
            <person name="Reiss B."/>
            <person name="Renner T."/>
            <person name="Rombauts S."/>
            <person name="Rushton P."/>
            <person name="Sanderfoot A."/>
            <person name="Schween G."/>
            <person name="Shiu S.-H."/>
            <person name="Stueber K."/>
            <person name="Theodoulou F.L."/>
            <person name="Tu H."/>
            <person name="Van de Peer Y."/>
            <person name="Verrier P.J."/>
            <person name="Waters E."/>
            <person name="Wood A."/>
            <person name="Yang L."/>
            <person name="Cove D."/>
            <person name="Cuming A."/>
            <person name="Hasebe M."/>
            <person name="Lucas S."/>
            <person name="Mishler D.B."/>
            <person name="Reski R."/>
            <person name="Grigoriev I."/>
            <person name="Quatrano R.S."/>
            <person name="Boore J.L."/>
        </authorList>
    </citation>
    <scope>NUCLEOTIDE SEQUENCE [LARGE SCALE GENOMIC DNA]</scope>
    <source>
        <strain evidence="3 4">cv. Gransden 2004</strain>
    </source>
</reference>
<keyword evidence="1" id="KW-0812">Transmembrane</keyword>
<protein>
    <submittedName>
        <fullName evidence="2 3">Uncharacterized protein</fullName>
    </submittedName>
</protein>
<dbReference type="Proteomes" id="UP000006727">
    <property type="component" value="Chromosome 13"/>
</dbReference>
<dbReference type="EnsemblPlants" id="Pp3c13_15379V3.1">
    <property type="protein sequence ID" value="PAC:32931936.CDS.1"/>
    <property type="gene ID" value="Pp3c13_15379"/>
</dbReference>
<name>A0A2K1JM18_PHYPA</name>
<sequence>MSSRSLWEGESFGVRDEPAVAALEAAVRELGFGGFTDTCILFFVFCSQAYISAGIMHRKWFRDVEICASELQLSV</sequence>
<reference evidence="3" key="3">
    <citation type="submission" date="2020-12" db="UniProtKB">
        <authorList>
            <consortium name="EnsemblPlants"/>
        </authorList>
    </citation>
    <scope>IDENTIFICATION</scope>
</reference>
<keyword evidence="1" id="KW-1133">Transmembrane helix</keyword>
<evidence type="ECO:0000256" key="1">
    <source>
        <dbReference type="SAM" id="Phobius"/>
    </source>
</evidence>
<evidence type="ECO:0000313" key="2">
    <source>
        <dbReference type="EMBL" id="PNR42590.1"/>
    </source>
</evidence>
<keyword evidence="4" id="KW-1185">Reference proteome</keyword>
<proteinExistence type="predicted"/>
<dbReference type="EMBL" id="ABEU02000013">
    <property type="protein sequence ID" value="PNR42590.1"/>
    <property type="molecule type" value="Genomic_DNA"/>
</dbReference>
<feature type="transmembrane region" description="Helical" evidence="1">
    <location>
        <begin position="30"/>
        <end position="51"/>
    </location>
</feature>
<evidence type="ECO:0000313" key="4">
    <source>
        <dbReference type="Proteomes" id="UP000006727"/>
    </source>
</evidence>
<accession>A0A2K1JM18</accession>
<gene>
    <name evidence="2" type="ORF">PHYPA_017420</name>
</gene>
<keyword evidence="1" id="KW-0472">Membrane</keyword>
<dbReference type="Gramene" id="Pp3c13_15379V3.1">
    <property type="protein sequence ID" value="PAC:32931936.CDS.1"/>
    <property type="gene ID" value="Pp3c13_15379"/>
</dbReference>
<dbReference type="AlphaFoldDB" id="A0A2K1JM18"/>
<evidence type="ECO:0000313" key="3">
    <source>
        <dbReference type="EnsemblPlants" id="PAC:32931936.CDS.1"/>
    </source>
</evidence>
<organism evidence="2">
    <name type="scientific">Physcomitrium patens</name>
    <name type="common">Spreading-leaved earth moss</name>
    <name type="synonym">Physcomitrella patens</name>
    <dbReference type="NCBI Taxonomy" id="3218"/>
    <lineage>
        <taxon>Eukaryota</taxon>
        <taxon>Viridiplantae</taxon>
        <taxon>Streptophyta</taxon>
        <taxon>Embryophyta</taxon>
        <taxon>Bryophyta</taxon>
        <taxon>Bryophytina</taxon>
        <taxon>Bryopsida</taxon>
        <taxon>Funariidae</taxon>
        <taxon>Funariales</taxon>
        <taxon>Funariaceae</taxon>
        <taxon>Physcomitrium</taxon>
    </lineage>
</organism>
<dbReference type="InParanoid" id="A0A2K1JM18"/>
<reference evidence="2 4" key="2">
    <citation type="journal article" date="2018" name="Plant J.">
        <title>The Physcomitrella patens chromosome-scale assembly reveals moss genome structure and evolution.</title>
        <authorList>
            <person name="Lang D."/>
            <person name="Ullrich K.K."/>
            <person name="Murat F."/>
            <person name="Fuchs J."/>
            <person name="Jenkins J."/>
            <person name="Haas F.B."/>
            <person name="Piednoel M."/>
            <person name="Gundlach H."/>
            <person name="Van Bel M."/>
            <person name="Meyberg R."/>
            <person name="Vives C."/>
            <person name="Morata J."/>
            <person name="Symeonidi A."/>
            <person name="Hiss M."/>
            <person name="Muchero W."/>
            <person name="Kamisugi Y."/>
            <person name="Saleh O."/>
            <person name="Blanc G."/>
            <person name="Decker E.L."/>
            <person name="van Gessel N."/>
            <person name="Grimwood J."/>
            <person name="Hayes R.D."/>
            <person name="Graham S.W."/>
            <person name="Gunter L.E."/>
            <person name="McDaniel S.F."/>
            <person name="Hoernstein S.N.W."/>
            <person name="Larsson A."/>
            <person name="Li F.W."/>
            <person name="Perroud P.F."/>
            <person name="Phillips J."/>
            <person name="Ranjan P."/>
            <person name="Rokshar D.S."/>
            <person name="Rothfels C.J."/>
            <person name="Schneider L."/>
            <person name="Shu S."/>
            <person name="Stevenson D.W."/>
            <person name="Thummler F."/>
            <person name="Tillich M."/>
            <person name="Villarreal Aguilar J.C."/>
            <person name="Widiez T."/>
            <person name="Wong G.K."/>
            <person name="Wymore A."/>
            <person name="Zhang Y."/>
            <person name="Zimmer A.D."/>
            <person name="Quatrano R.S."/>
            <person name="Mayer K.F.X."/>
            <person name="Goodstein D."/>
            <person name="Casacuberta J.M."/>
            <person name="Vandepoele K."/>
            <person name="Reski R."/>
            <person name="Cuming A.C."/>
            <person name="Tuskan G.A."/>
            <person name="Maumus F."/>
            <person name="Salse J."/>
            <person name="Schmutz J."/>
            <person name="Rensing S.A."/>
        </authorList>
    </citation>
    <scope>NUCLEOTIDE SEQUENCE [LARGE SCALE GENOMIC DNA]</scope>
    <source>
        <strain evidence="3 4">cv. Gransden 2004</strain>
    </source>
</reference>